<dbReference type="EMBL" id="BALG01000025">
    <property type="protein sequence ID" value="GAC41243.1"/>
    <property type="molecule type" value="Genomic_DNA"/>
</dbReference>
<gene>
    <name evidence="1" type="ORF">PPOP_0593</name>
</gene>
<dbReference type="AlphaFoldDB" id="M9M295"/>
<evidence type="ECO:0000313" key="2">
    <source>
        <dbReference type="Proteomes" id="UP000029453"/>
    </source>
</evidence>
<sequence length="90" mass="9673">MNGLVVRATDSEFRGRAFSLNQTVNQLGGMLGPLIGGAISGVLHDGDRFLVAVPYEVKFRIGGAVLTPDNGLRYTEETRTMTRGTGTCDR</sequence>
<keyword evidence="2" id="KW-1185">Reference proteome</keyword>
<evidence type="ECO:0000313" key="1">
    <source>
        <dbReference type="EMBL" id="GAC41243.1"/>
    </source>
</evidence>
<accession>M9M295</accession>
<proteinExistence type="predicted"/>
<protein>
    <submittedName>
        <fullName evidence="1">Permease</fullName>
    </submittedName>
</protein>
<dbReference type="InterPro" id="IPR036259">
    <property type="entry name" value="MFS_trans_sf"/>
</dbReference>
<organism evidence="1 2">
    <name type="scientific">Paenibacillus popilliae ATCC 14706</name>
    <dbReference type="NCBI Taxonomy" id="1212764"/>
    <lineage>
        <taxon>Bacteria</taxon>
        <taxon>Bacillati</taxon>
        <taxon>Bacillota</taxon>
        <taxon>Bacilli</taxon>
        <taxon>Bacillales</taxon>
        <taxon>Paenibacillaceae</taxon>
        <taxon>Paenibacillus</taxon>
    </lineage>
</organism>
<reference evidence="1 2" key="1">
    <citation type="submission" date="2012-10" db="EMBL/GenBank/DDBJ databases">
        <title>Draft Genome Sequence of Paenibacillus popilliae ATCC 14706T.</title>
        <authorList>
            <person name="Iiyama K."/>
            <person name="Mori K."/>
            <person name="Mon H."/>
            <person name="Chieda Y."/>
            <person name="Lee J.M."/>
            <person name="Kusakabe T."/>
            <person name="Tashiro K."/>
            <person name="Asano S."/>
            <person name="Yasunaga-Aoki C."/>
            <person name="Shimizu S."/>
        </authorList>
    </citation>
    <scope>NUCLEOTIDE SEQUENCE [LARGE SCALE GENOMIC DNA]</scope>
    <source>
        <strain evidence="1 2">ATCC 14706</strain>
    </source>
</reference>
<dbReference type="Gene3D" id="1.20.1250.20">
    <property type="entry name" value="MFS general substrate transporter like domains"/>
    <property type="match status" value="1"/>
</dbReference>
<name>M9M295_PAEPP</name>
<dbReference type="Proteomes" id="UP000029453">
    <property type="component" value="Unassembled WGS sequence"/>
</dbReference>
<comment type="caution">
    <text evidence="1">The sequence shown here is derived from an EMBL/GenBank/DDBJ whole genome shotgun (WGS) entry which is preliminary data.</text>
</comment>
<dbReference type="SUPFAM" id="SSF103473">
    <property type="entry name" value="MFS general substrate transporter"/>
    <property type="match status" value="1"/>
</dbReference>